<dbReference type="RefSeq" id="WP_271928197.1">
    <property type="nucleotide sequence ID" value="NZ_JAQNDO010000001.1"/>
</dbReference>
<feature type="transmembrane region" description="Helical" evidence="1">
    <location>
        <begin position="96"/>
        <end position="118"/>
    </location>
</feature>
<protein>
    <submittedName>
        <fullName evidence="2">Uncharacterized protein</fullName>
    </submittedName>
</protein>
<dbReference type="Proteomes" id="UP001221411">
    <property type="component" value="Unassembled WGS sequence"/>
</dbReference>
<comment type="caution">
    <text evidence="2">The sequence shown here is derived from an EMBL/GenBank/DDBJ whole genome shotgun (WGS) entry which is preliminary data.</text>
</comment>
<evidence type="ECO:0000256" key="1">
    <source>
        <dbReference type="SAM" id="Phobius"/>
    </source>
</evidence>
<proteinExistence type="predicted"/>
<keyword evidence="3" id="KW-1185">Reference proteome</keyword>
<evidence type="ECO:0000313" key="2">
    <source>
        <dbReference type="EMBL" id="MDC0748915.1"/>
    </source>
</evidence>
<organism evidence="2 3">
    <name type="scientific">Polyangium mundeleinium</name>
    <dbReference type="NCBI Taxonomy" id="2995306"/>
    <lineage>
        <taxon>Bacteria</taxon>
        <taxon>Pseudomonadati</taxon>
        <taxon>Myxococcota</taxon>
        <taxon>Polyangia</taxon>
        <taxon>Polyangiales</taxon>
        <taxon>Polyangiaceae</taxon>
        <taxon>Polyangium</taxon>
    </lineage>
</organism>
<evidence type="ECO:0000313" key="3">
    <source>
        <dbReference type="Proteomes" id="UP001221411"/>
    </source>
</evidence>
<gene>
    <name evidence="2" type="ORF">POL67_46740</name>
</gene>
<feature type="transmembrane region" description="Helical" evidence="1">
    <location>
        <begin position="63"/>
        <end position="84"/>
    </location>
</feature>
<accession>A0ABT5F744</accession>
<keyword evidence="1" id="KW-0812">Transmembrane</keyword>
<sequence length="664" mass="73773">MGAPNHYRSSGAEPRIVRVLDFDRLPDIVRERLVRALADGGMPAPLLRAEEDVTGAIPGSRRFWLGAGIAAAFVWLVLWFMHFGDLEGRFAVQPRAFVLGHVLAASLLALAVIVHVSFRRSKDEGAPFPPGRYLFPLDLVEVRGRILTVTSLATLRRVEGRAGGERDEVLLVFGDGEAAPLGVTDDATELAREVQAAIDEAARLVLPADQPGIERVDPFFELRIADDWASAEPAAKESGSRVPAFRWLVLASAAVGALLGSASWFARNRASDASMFGQVLEAAERGSDAEFAWRQMLYGDVGLRPRSAFDDVAFERAKKRAVSLAEYLSMYPEGKHAAEADELLFDMVKRANDVPTYGMYLADTRGRTHGDEVDDAMFAAAKRQRTLFAYQQYLDAHGKKYEQEVRSELLPQADLAEAIQRQDVLALQAFERRYGDKWAEAVREAIHRVYAGQFGQLLLRNGQTGKDARAIFNPLLTRLDTKEDPRVVLDVDLVLPNAFQEAEMGLMHKHGDRYHSVGSSLWKFEKDVEERVFDSIVTRARRTFGGSIQFQNRTEKEAPETPRLVVSMTLVSGDEPFVSKEDKLVFNDVRIRLEMNAAIPGAGTTPSFVTTTRRSADFHPDDYDASTKRMHLAIGIPEKLFGDVYPTLLRKASEELGELLAPVF</sequence>
<reference evidence="2 3" key="1">
    <citation type="submission" date="2022-11" db="EMBL/GenBank/DDBJ databases">
        <title>Minimal conservation of predation-associated metabolite biosynthetic gene clusters underscores biosynthetic potential of Myxococcota including descriptions for ten novel species: Archangium lansinium sp. nov., Myxococcus landrumus sp. nov., Nannocystis bai.</title>
        <authorList>
            <person name="Ahearne A."/>
            <person name="Stevens C."/>
            <person name="Dowd S."/>
        </authorList>
    </citation>
    <scope>NUCLEOTIDE SEQUENCE [LARGE SCALE GENOMIC DNA]</scope>
    <source>
        <strain evidence="2 3">RJM3</strain>
    </source>
</reference>
<dbReference type="EMBL" id="JAQNDO010000001">
    <property type="protein sequence ID" value="MDC0748915.1"/>
    <property type="molecule type" value="Genomic_DNA"/>
</dbReference>
<name>A0ABT5F744_9BACT</name>
<feature type="transmembrane region" description="Helical" evidence="1">
    <location>
        <begin position="245"/>
        <end position="266"/>
    </location>
</feature>
<keyword evidence="1" id="KW-0472">Membrane</keyword>
<keyword evidence="1" id="KW-1133">Transmembrane helix</keyword>